<sequence length="942" mass="104483">MISVSSVISFDCTSDGDCQVKNAICVNKTCACPADYITNSIATECIKIAHGLGADCTDNLQCSASLLSGGFCNNSTCDCEPGYHYFLGNCWKTAGLFEKCYVDNNCFVDHDFESSVCSPEKICVCKDGYYQREYSSCRRISNKPGDPCGIPMDCHFDNAICLWNHTCSIGNASFQLRPIDATVIPNNYLKEAKSADNSQQKLAVSSQIGDKCDSATACPANADCATGVCECQLGFFTLDQKSCHPEVGALCSTNADCIGRNMYCGDKNYCTCAEGHIISEDRRYCDKLSRFIGWSCLRDAWCAYFGPGAICLDKSCACSNSTRYVAEQMFCWVEKRAGESCQNDLDCGLDNMSCKDGTCQCEAGSHASSNGKVCRPDAPVPGDRCEENIDCMFPHSSCDNSTGKCVCASKYILNGTACVSGIGGPCDEKHSCTLDHSSCVNETCVCIDEFVPPASGGVCLPVQRTMGGPCQDDTVHLFVCPFTKVEESFNVQAMHDILYHGTNLTAYDHLEFPGVVPRTFLAPIYLSCLVYPLVYFLKYPHLPHVTKFIVQIICRAGLAVCVVVSFRQLQNAVGRKFGSGVAFWFLLISCSQFHFMFYASRLLPNVMALPFVLLALRCWMLENHSALIWFSAVSVVVFRSELAAFLGPVLLYEIYSKRLSLYRCLKIGLATSIASILTSAAIDSYMWQRPTWPEGEVFYFNTVLNKSSEWGTMPFLWYWYSAIPRALGASILLVPVGLYLDRRTIPLVAISCIFVFLYSFLPHKELRFIIYTFPLFNIAAASGCNVLWITKHKTSTRLILSSLATLHLISNFILTFVFLTVAYHNYPGGVAIMGLNNLSNGTAHVYIDNLAAQTGVTRFTQTHNNWLYNKTEGIDFEHEDVSHFTHMIIEAKKKHMDNARLMRPFKIVSSVKGFSRLSIDKDAFPYLTVEMKTQLLILERKN</sequence>
<evidence type="ECO:0000313" key="15">
    <source>
        <dbReference type="Proteomes" id="UP001307889"/>
    </source>
</evidence>
<gene>
    <name evidence="14" type="ORF">NTJ_16257</name>
</gene>
<evidence type="ECO:0000256" key="7">
    <source>
        <dbReference type="ARBA" id="ARBA00022824"/>
    </source>
</evidence>
<keyword evidence="8 12" id="KW-1133">Transmembrane helix</keyword>
<dbReference type="Pfam" id="PF01683">
    <property type="entry name" value="EB"/>
    <property type="match status" value="2"/>
</dbReference>
<comment type="subcellular location">
    <subcellularLocation>
        <location evidence="1 12">Endoplasmic reticulum membrane</location>
        <topology evidence="1 12">Multi-pass membrane protein</topology>
    </subcellularLocation>
</comment>
<evidence type="ECO:0000256" key="1">
    <source>
        <dbReference type="ARBA" id="ARBA00004477"/>
    </source>
</evidence>
<name>A0ABN7BGG9_9HEMI</name>
<comment type="function">
    <text evidence="10">Mannosyltransferase that operates in the biosynthetic pathway of dolichol-linked oligosaccharides, the glycan precursors employed in protein asparagine (N)-glycosylation. The assembly of dolichol-linked oligosaccharides begins on the cytosolic side of the endoplasmic reticulum membrane and finishes in its lumen. The sequential addition of sugars to dolichol pyrophosphate produces dolichol-linked oligosaccharides containing fourteen sugars, including two GlcNAcs, nine mannoses and three glucoses. Once assembled, the oligosaccharide is transferred from the lipid to nascent proteins by oligosaccharyltransferases. In the lumen of the endoplasmic reticulum, adds the eighth mannose residue in an alpha-1,6 linkage onto Man(7)GlcNAc(2)-PP-dolichol to produce Man(8)GlcNAc(2)-PP-dolichol.</text>
</comment>
<dbReference type="Proteomes" id="UP001307889">
    <property type="component" value="Chromosome 17"/>
</dbReference>
<feature type="transmembrane region" description="Helical" evidence="12">
    <location>
        <begin position="717"/>
        <end position="738"/>
    </location>
</feature>
<keyword evidence="5" id="KW-0808">Transferase</keyword>
<dbReference type="EC" id="2.4.1.-" evidence="12"/>
<keyword evidence="4 12" id="KW-0328">Glycosyltransferase</keyword>
<comment type="similarity">
    <text evidence="3 12">Belongs to the glycosyltransferase 22 family.</text>
</comment>
<evidence type="ECO:0000256" key="3">
    <source>
        <dbReference type="ARBA" id="ARBA00007063"/>
    </source>
</evidence>
<comment type="pathway">
    <text evidence="2">Protein modification; protein glycosylation.</text>
</comment>
<keyword evidence="15" id="KW-1185">Reference proteome</keyword>
<dbReference type="PANTHER" id="PTHR22760">
    <property type="entry name" value="GLYCOSYLTRANSFERASE"/>
    <property type="match status" value="1"/>
</dbReference>
<evidence type="ECO:0000256" key="6">
    <source>
        <dbReference type="ARBA" id="ARBA00022692"/>
    </source>
</evidence>
<evidence type="ECO:0000256" key="8">
    <source>
        <dbReference type="ARBA" id="ARBA00022989"/>
    </source>
</evidence>
<reference evidence="14 15" key="1">
    <citation type="submission" date="2023-09" db="EMBL/GenBank/DDBJ databases">
        <title>Nesidiocoris tenuis whole genome shotgun sequence.</title>
        <authorList>
            <person name="Shibata T."/>
            <person name="Shimoda M."/>
            <person name="Kobayashi T."/>
            <person name="Uehara T."/>
        </authorList>
    </citation>
    <scope>NUCLEOTIDE SEQUENCE [LARGE SCALE GENOMIC DNA]</scope>
    <source>
        <strain evidence="14 15">Japan</strain>
    </source>
</reference>
<dbReference type="InterPro" id="IPR006149">
    <property type="entry name" value="EB_dom"/>
</dbReference>
<feature type="domain" description="EB" evidence="13">
    <location>
        <begin position="326"/>
        <end position="374"/>
    </location>
</feature>
<feature type="transmembrane region" description="Helical" evidence="12">
    <location>
        <begin position="581"/>
        <end position="599"/>
    </location>
</feature>
<keyword evidence="7 12" id="KW-0256">Endoplasmic reticulum</keyword>
<comment type="catalytic activity">
    <reaction evidence="11">
        <text>an alpha-D-Man-(1-&gt;2)-alpha-D-Man-(1-&gt;2)-alpha-D-Man-(1-&gt;3)-[alpha-D-Man-(1-&gt;2)-alpha-D-Man-(1-&gt;3)-alpha-D-Man-(1-&gt;6)]-beta-D-Man-(1-&gt;4)-beta-D-GlcNAc-(1-&gt;4)-alpha-D-GlcNAc-diphospho-di-trans,poly-cis-dolichol + a di-trans,poly-cis-dolichyl beta-D-mannosyl phosphate = an alpha-D-Man-(1-&gt;2)-alpha-D-Man-(1-&gt;2)-alpha-D-Man-(1-&gt;3)-[alpha-D-Man-(1-&gt;2)-alpha-D-Man-(1-&gt;3)-[alpha-D-Man-(1-&gt;6)]-alpha-D-Man-(1-&gt;6)]-beta-D-Man-(1-&gt;4)-beta-D-GlcNAc-(1-&gt;4)-alpha-D-GlcNAc-diphospho-di-trans,poly-cis-dolichol + a di-trans,poly-cis-dolichyl phosphate + H(+)</text>
        <dbReference type="Rhea" id="RHEA:29535"/>
        <dbReference type="Rhea" id="RHEA-COMP:19498"/>
        <dbReference type="Rhea" id="RHEA-COMP:19501"/>
        <dbReference type="Rhea" id="RHEA-COMP:19518"/>
        <dbReference type="Rhea" id="RHEA-COMP:19519"/>
        <dbReference type="ChEBI" id="CHEBI:15378"/>
        <dbReference type="ChEBI" id="CHEBI:57683"/>
        <dbReference type="ChEBI" id="CHEBI:58211"/>
        <dbReference type="ChEBI" id="CHEBI:132517"/>
        <dbReference type="ChEBI" id="CHEBI:132519"/>
        <dbReference type="EC" id="2.4.1.260"/>
    </reaction>
    <physiologicalReaction direction="left-to-right" evidence="11">
        <dbReference type="Rhea" id="RHEA:29536"/>
    </physiologicalReaction>
</comment>
<evidence type="ECO:0000256" key="12">
    <source>
        <dbReference type="RuleBase" id="RU363075"/>
    </source>
</evidence>
<feature type="transmembrane region" description="Helical" evidence="12">
    <location>
        <begin position="628"/>
        <end position="652"/>
    </location>
</feature>
<dbReference type="PANTHER" id="PTHR22760:SF1">
    <property type="entry name" value="DOL-P-MAN:MAN(7)GLCNAC(2)-PP-DOL ALPHA-1,6-MANNOSYLTRANSFERASE"/>
    <property type="match status" value="1"/>
</dbReference>
<feature type="transmembrane region" description="Helical" evidence="12">
    <location>
        <begin position="800"/>
        <end position="823"/>
    </location>
</feature>
<evidence type="ECO:0000256" key="4">
    <source>
        <dbReference type="ARBA" id="ARBA00022676"/>
    </source>
</evidence>
<feature type="domain" description="EB" evidence="13">
    <location>
        <begin position="79"/>
        <end position="137"/>
    </location>
</feature>
<feature type="transmembrane region" description="Helical" evidence="12">
    <location>
        <begin position="745"/>
        <end position="762"/>
    </location>
</feature>
<keyword evidence="6 12" id="KW-0812">Transmembrane</keyword>
<evidence type="ECO:0000256" key="2">
    <source>
        <dbReference type="ARBA" id="ARBA00004922"/>
    </source>
</evidence>
<organism evidence="14 15">
    <name type="scientific">Nesidiocoris tenuis</name>
    <dbReference type="NCBI Taxonomy" id="355587"/>
    <lineage>
        <taxon>Eukaryota</taxon>
        <taxon>Metazoa</taxon>
        <taxon>Ecdysozoa</taxon>
        <taxon>Arthropoda</taxon>
        <taxon>Hexapoda</taxon>
        <taxon>Insecta</taxon>
        <taxon>Pterygota</taxon>
        <taxon>Neoptera</taxon>
        <taxon>Paraneoptera</taxon>
        <taxon>Hemiptera</taxon>
        <taxon>Heteroptera</taxon>
        <taxon>Panheteroptera</taxon>
        <taxon>Cimicomorpha</taxon>
        <taxon>Miridae</taxon>
        <taxon>Dicyphina</taxon>
        <taxon>Nesidiocoris</taxon>
    </lineage>
</organism>
<accession>A0ABN7BGG9</accession>
<evidence type="ECO:0000259" key="13">
    <source>
        <dbReference type="Pfam" id="PF01683"/>
    </source>
</evidence>
<evidence type="ECO:0000256" key="10">
    <source>
        <dbReference type="ARBA" id="ARBA00044721"/>
    </source>
</evidence>
<feature type="transmembrane region" description="Helical" evidence="12">
    <location>
        <begin position="520"/>
        <end position="537"/>
    </location>
</feature>
<evidence type="ECO:0000313" key="14">
    <source>
        <dbReference type="EMBL" id="BET03437.1"/>
    </source>
</evidence>
<feature type="transmembrane region" description="Helical" evidence="12">
    <location>
        <begin position="664"/>
        <end position="682"/>
    </location>
</feature>
<evidence type="ECO:0000256" key="11">
    <source>
        <dbReference type="ARBA" id="ARBA00048899"/>
    </source>
</evidence>
<protein>
    <recommendedName>
        <fullName evidence="12">Mannosyltransferase</fullName>
        <ecNumber evidence="12">2.4.1.-</ecNumber>
    </recommendedName>
</protein>
<dbReference type="InterPro" id="IPR005599">
    <property type="entry name" value="GPI_mannosylTrfase"/>
</dbReference>
<evidence type="ECO:0000256" key="5">
    <source>
        <dbReference type="ARBA" id="ARBA00022679"/>
    </source>
</evidence>
<dbReference type="Pfam" id="PF03901">
    <property type="entry name" value="Glyco_transf_22"/>
    <property type="match status" value="1"/>
</dbReference>
<feature type="transmembrane region" description="Helical" evidence="12">
    <location>
        <begin position="768"/>
        <end position="788"/>
    </location>
</feature>
<dbReference type="EMBL" id="AP028925">
    <property type="protein sequence ID" value="BET03437.1"/>
    <property type="molecule type" value="Genomic_DNA"/>
</dbReference>
<keyword evidence="9 12" id="KW-0472">Membrane</keyword>
<evidence type="ECO:0000256" key="9">
    <source>
        <dbReference type="ARBA" id="ARBA00023136"/>
    </source>
</evidence>
<proteinExistence type="inferred from homology"/>